<evidence type="ECO:0000313" key="1">
    <source>
        <dbReference type="EMBL" id="KAF3135508.1"/>
    </source>
</evidence>
<dbReference type="SUPFAM" id="SSF52047">
    <property type="entry name" value="RNI-like"/>
    <property type="match status" value="1"/>
</dbReference>
<proteinExistence type="predicted"/>
<reference evidence="1 2" key="1">
    <citation type="submission" date="2019-06" db="EMBL/GenBank/DDBJ databases">
        <authorList>
            <person name="Palmer J.M."/>
        </authorList>
    </citation>
    <scope>NUCLEOTIDE SEQUENCE [LARGE SCALE GENOMIC DNA]</scope>
    <source>
        <strain evidence="1 2">TWF703</strain>
    </source>
</reference>
<accession>A0A7C8NVN2</accession>
<dbReference type="AlphaFoldDB" id="A0A7C8NVN2"/>
<protein>
    <recommendedName>
        <fullName evidence="3">F-box domain-containing protein</fullName>
    </recommendedName>
</protein>
<sequence>MASFNKLPFELHHNIVQYLDNDSAKSLRLAYPTPKIIATTGATVFKTLVLRLGNHKNSRTKLDNLRSCLLTENNEIDLSTNGTLTHVRTLVVDTRYPFVVTDEFTWTRSKWRTSGHLNMPSNSRCLADCAEIVPDEELNSFLDLFTKVLSTISGRLKSLRWQTSDLLPFPVYDQIAKLLFSPMVLIQKKYEFTVSHTFAAPYALTQYLKPLSSCDRLEIIGASTKSTEEEIDRIDMAAVAELISRCHGLKSFNYTYQTWVDADCFDILWGAINNLETLEELQLHTSENMIGSVKPNLSKLKRLKKISFDCSEYLYYILDGHPVYAVFDSLVTTGIDGITKLSVGGVYTDNIQKLLLQQKAITDLNLHISSKADILRIFALIIPAVAGTLRCFRISGAVEGQPWGWSDKRTDGRGLLKCKKLQEIEFPFIERNFLLTGEGTVINSLPTLINDFVRSCPELIRIHTGSIAADYNVASSLINVLTDFRSMDEIFKGRDIEIMLRQRTEGEWGSSRCRTRFPRSGNEEDLVGVFDYYIHRWRLREETADGGEEKVYRFERIEDKCWMRNECWEDD</sequence>
<evidence type="ECO:0000313" key="2">
    <source>
        <dbReference type="Proteomes" id="UP000480548"/>
    </source>
</evidence>
<dbReference type="EMBL" id="WIQZ01000032">
    <property type="protein sequence ID" value="KAF3135508.1"/>
    <property type="molecule type" value="Genomic_DNA"/>
</dbReference>
<name>A0A7C8NVN2_ORBOL</name>
<organism evidence="1 2">
    <name type="scientific">Orbilia oligospora</name>
    <name type="common">Nematode-trapping fungus</name>
    <name type="synonym">Arthrobotrys oligospora</name>
    <dbReference type="NCBI Taxonomy" id="2813651"/>
    <lineage>
        <taxon>Eukaryota</taxon>
        <taxon>Fungi</taxon>
        <taxon>Dikarya</taxon>
        <taxon>Ascomycota</taxon>
        <taxon>Pezizomycotina</taxon>
        <taxon>Orbiliomycetes</taxon>
        <taxon>Orbiliales</taxon>
        <taxon>Orbiliaceae</taxon>
        <taxon>Orbilia</taxon>
    </lineage>
</organism>
<evidence type="ECO:0008006" key="3">
    <source>
        <dbReference type="Google" id="ProtNLM"/>
    </source>
</evidence>
<comment type="caution">
    <text evidence="1">The sequence shown here is derived from an EMBL/GenBank/DDBJ whole genome shotgun (WGS) entry which is preliminary data.</text>
</comment>
<gene>
    <name evidence="1" type="ORF">TWF703_006052</name>
</gene>
<dbReference type="Proteomes" id="UP000480548">
    <property type="component" value="Unassembled WGS sequence"/>
</dbReference>